<evidence type="ECO:0000256" key="4">
    <source>
        <dbReference type="ARBA" id="ARBA00023136"/>
    </source>
</evidence>
<gene>
    <name evidence="7" type="ORF">H7B67_12815</name>
</gene>
<comment type="caution">
    <text evidence="7">The sequence shown here is derived from an EMBL/GenBank/DDBJ whole genome shotgun (WGS) entry which is preliminary data.</text>
</comment>
<evidence type="ECO:0000256" key="1">
    <source>
        <dbReference type="ARBA" id="ARBA00004141"/>
    </source>
</evidence>
<evidence type="ECO:0000313" key="8">
    <source>
        <dbReference type="Proteomes" id="UP000535838"/>
    </source>
</evidence>
<dbReference type="GO" id="GO:0140359">
    <property type="term" value="F:ABC-type transporter activity"/>
    <property type="evidence" value="ECO:0007669"/>
    <property type="project" value="InterPro"/>
</dbReference>
<feature type="transmembrane region" description="Helical" evidence="5">
    <location>
        <begin position="260"/>
        <end position="277"/>
    </location>
</feature>
<dbReference type="PANTHER" id="PTHR43077:SF5">
    <property type="entry name" value="PHAGE INFECTION PROTEIN"/>
    <property type="match status" value="1"/>
</dbReference>
<dbReference type="Proteomes" id="UP000535838">
    <property type="component" value="Unassembled WGS sequence"/>
</dbReference>
<dbReference type="PANTHER" id="PTHR43077">
    <property type="entry name" value="TRANSPORT PERMEASE YVFS-RELATED"/>
    <property type="match status" value="1"/>
</dbReference>
<feature type="transmembrane region" description="Helical" evidence="5">
    <location>
        <begin position="313"/>
        <end position="331"/>
    </location>
</feature>
<feature type="transmembrane region" description="Helical" evidence="5">
    <location>
        <begin position="202"/>
        <end position="223"/>
    </location>
</feature>
<keyword evidence="2 5" id="KW-0812">Transmembrane</keyword>
<evidence type="ECO:0000256" key="3">
    <source>
        <dbReference type="ARBA" id="ARBA00022989"/>
    </source>
</evidence>
<evidence type="ECO:0000313" key="7">
    <source>
        <dbReference type="EMBL" id="MBB6634995.1"/>
    </source>
</evidence>
<evidence type="ECO:0000256" key="2">
    <source>
        <dbReference type="ARBA" id="ARBA00022692"/>
    </source>
</evidence>
<protein>
    <submittedName>
        <fullName evidence="7">ABC transporter permease</fullName>
    </submittedName>
</protein>
<evidence type="ECO:0000256" key="5">
    <source>
        <dbReference type="SAM" id="Phobius"/>
    </source>
</evidence>
<dbReference type="Pfam" id="PF12698">
    <property type="entry name" value="ABC2_membrane_3"/>
    <property type="match status" value="1"/>
</dbReference>
<feature type="transmembrane region" description="Helical" evidence="5">
    <location>
        <begin position="235"/>
        <end position="254"/>
    </location>
</feature>
<keyword evidence="4 5" id="KW-0472">Membrane</keyword>
<reference evidence="7 8" key="1">
    <citation type="submission" date="2020-08" db="EMBL/GenBank/DDBJ databases">
        <title>Cohnella phylogeny.</title>
        <authorList>
            <person name="Dunlap C."/>
        </authorList>
    </citation>
    <scope>NUCLEOTIDE SEQUENCE [LARGE SCALE GENOMIC DNA]</scope>
    <source>
        <strain evidence="7 8">DSM 25241</strain>
    </source>
</reference>
<comment type="subcellular location">
    <subcellularLocation>
        <location evidence="1">Membrane</location>
        <topology evidence="1">Multi-pass membrane protein</topology>
    </subcellularLocation>
</comment>
<feature type="transmembrane region" description="Helical" evidence="5">
    <location>
        <begin position="160"/>
        <end position="182"/>
    </location>
</feature>
<dbReference type="InterPro" id="IPR013525">
    <property type="entry name" value="ABC2_TM"/>
</dbReference>
<dbReference type="InterPro" id="IPR051328">
    <property type="entry name" value="T7SS_ABC-Transporter"/>
</dbReference>
<feature type="transmembrane region" description="Helical" evidence="5">
    <location>
        <begin position="15"/>
        <end position="35"/>
    </location>
</feature>
<keyword evidence="8" id="KW-1185">Reference proteome</keyword>
<dbReference type="AlphaFoldDB" id="A0A841SXS3"/>
<keyword evidence="3 5" id="KW-1133">Transmembrane helix</keyword>
<dbReference type="GO" id="GO:0016020">
    <property type="term" value="C:membrane"/>
    <property type="evidence" value="ECO:0007669"/>
    <property type="project" value="UniProtKB-SubCell"/>
</dbReference>
<dbReference type="RefSeq" id="WP_185120212.1">
    <property type="nucleotide sequence ID" value="NZ_JACJVQ010000008.1"/>
</dbReference>
<sequence length="355" mass="38309">MSAFKTYLKCHPTRIGLIFALLVPMLFTLVWMTGYRGADTRIDRIHAAFVNEAGAEGEAALTRMMSAAPFHSHEAESLDDARNRMGDGEWDMVVRIPDTFSEGRGEIVFEITEDASDVVKSMLEGAARQLTDGLSANVETNAVQANLVRTYAAGDFSESILPMLLGFIPYIAMMTANIQFNLSSNILKRAMPKWSLFWSRQALLVVVAVVLSVLLTAVTRLFVDPASSFGAMFGFQLMLVVACLATTQMAFALFGPVGPLFNVALVPFQLMTAGNIISSEMLTPFYRQIGSFLPASNGIEGFMHLIYGGQSAGAEALHLALIAIVAWGITLGKQFIEKKPQAVAGGMPQGAGAAH</sequence>
<feature type="domain" description="ABC-2 type transporter transmembrane" evidence="6">
    <location>
        <begin position="16"/>
        <end position="330"/>
    </location>
</feature>
<organism evidence="7 8">
    <name type="scientific">Cohnella thailandensis</name>
    <dbReference type="NCBI Taxonomy" id="557557"/>
    <lineage>
        <taxon>Bacteria</taxon>
        <taxon>Bacillati</taxon>
        <taxon>Bacillota</taxon>
        <taxon>Bacilli</taxon>
        <taxon>Bacillales</taxon>
        <taxon>Paenibacillaceae</taxon>
        <taxon>Cohnella</taxon>
    </lineage>
</organism>
<dbReference type="EMBL" id="JACJVQ010000008">
    <property type="protein sequence ID" value="MBB6634995.1"/>
    <property type="molecule type" value="Genomic_DNA"/>
</dbReference>
<accession>A0A841SXS3</accession>
<proteinExistence type="predicted"/>
<name>A0A841SXS3_9BACL</name>
<evidence type="ECO:0000259" key="6">
    <source>
        <dbReference type="Pfam" id="PF12698"/>
    </source>
</evidence>